<dbReference type="InterPro" id="IPR010985">
    <property type="entry name" value="Ribbon_hlx_hlx"/>
</dbReference>
<dbReference type="SUPFAM" id="SSF47598">
    <property type="entry name" value="Ribbon-helix-helix"/>
    <property type="match status" value="1"/>
</dbReference>
<keyword evidence="5" id="KW-0804">Transcription</keyword>
<dbReference type="PANTHER" id="PTHR35401">
    <property type="entry name" value="COPG FAMILY HELIX-TURN-HELIX PROTEIN-RELATED-RELATED"/>
    <property type="match status" value="1"/>
</dbReference>
<evidence type="ECO:0000256" key="3">
    <source>
        <dbReference type="ARBA" id="ARBA00023015"/>
    </source>
</evidence>
<keyword evidence="3" id="KW-0805">Transcription regulation</keyword>
<keyword evidence="1" id="KW-0678">Repressor</keyword>
<sequence>MAIALGRREPAAATINIRASKAMKALIDQAADALGVKRTEFMLQTLSERAHEVLADRTSFQLGTKQLNDFNRLIDEPVSDAALRMLTKRAPWEA</sequence>
<keyword evidence="8" id="KW-1185">Reference proteome</keyword>
<comment type="similarity">
    <text evidence="6">Belongs to the TacA antitoxin family.</text>
</comment>
<dbReference type="Gene3D" id="1.20.5.780">
    <property type="entry name" value="Single helix bin"/>
    <property type="match status" value="1"/>
</dbReference>
<dbReference type="PANTHER" id="PTHR35401:SF1">
    <property type="entry name" value="CYTOPLASMIC PROTEIN"/>
    <property type="match status" value="1"/>
</dbReference>
<gene>
    <name evidence="7" type="ORF">LK996_05175</name>
</gene>
<proteinExistence type="inferred from homology"/>
<evidence type="ECO:0000256" key="4">
    <source>
        <dbReference type="ARBA" id="ARBA00023125"/>
    </source>
</evidence>
<reference evidence="7" key="1">
    <citation type="submission" date="2021-10" db="EMBL/GenBank/DDBJ databases">
        <authorList>
            <person name="Lyu M."/>
            <person name="Wang X."/>
            <person name="Meng X."/>
            <person name="Xu K."/>
        </authorList>
    </citation>
    <scope>NUCLEOTIDE SEQUENCE</scope>
    <source>
        <strain evidence="7">A6</strain>
    </source>
</reference>
<dbReference type="InterPro" id="IPR014795">
    <property type="entry name" value="TacA_1-like"/>
</dbReference>
<keyword evidence="2" id="KW-1277">Toxin-antitoxin system</keyword>
<accession>A0ABS8JFT4</accession>
<evidence type="ECO:0000256" key="2">
    <source>
        <dbReference type="ARBA" id="ARBA00022649"/>
    </source>
</evidence>
<dbReference type="Proteomes" id="UP001165293">
    <property type="component" value="Unassembled WGS sequence"/>
</dbReference>
<keyword evidence="4" id="KW-0238">DNA-binding</keyword>
<evidence type="ECO:0000313" key="8">
    <source>
        <dbReference type="Proteomes" id="UP001165293"/>
    </source>
</evidence>
<name>A0ABS8JFT4_9GAMM</name>
<dbReference type="RefSeq" id="WP_230526065.1">
    <property type="nucleotide sequence ID" value="NZ_JAJGAK010000001.1"/>
</dbReference>
<organism evidence="7 8">
    <name type="scientific">Noviluteimonas lactosilytica</name>
    <dbReference type="NCBI Taxonomy" id="2888523"/>
    <lineage>
        <taxon>Bacteria</taxon>
        <taxon>Pseudomonadati</taxon>
        <taxon>Pseudomonadota</taxon>
        <taxon>Gammaproteobacteria</taxon>
        <taxon>Lysobacterales</taxon>
        <taxon>Lysobacteraceae</taxon>
        <taxon>Noviluteimonas</taxon>
    </lineage>
</organism>
<evidence type="ECO:0000256" key="6">
    <source>
        <dbReference type="ARBA" id="ARBA00049988"/>
    </source>
</evidence>
<dbReference type="Pfam" id="PF08681">
    <property type="entry name" value="TacA1"/>
    <property type="match status" value="1"/>
</dbReference>
<comment type="caution">
    <text evidence="7">The sequence shown here is derived from an EMBL/GenBank/DDBJ whole genome shotgun (WGS) entry which is preliminary data.</text>
</comment>
<evidence type="ECO:0000256" key="5">
    <source>
        <dbReference type="ARBA" id="ARBA00023163"/>
    </source>
</evidence>
<evidence type="ECO:0000256" key="1">
    <source>
        <dbReference type="ARBA" id="ARBA00022491"/>
    </source>
</evidence>
<evidence type="ECO:0000313" key="7">
    <source>
        <dbReference type="EMBL" id="MCC8362463.1"/>
    </source>
</evidence>
<protein>
    <submittedName>
        <fullName evidence="7">DUF1778 domain-containing protein</fullName>
    </submittedName>
</protein>
<dbReference type="EMBL" id="JAJGAK010000001">
    <property type="protein sequence ID" value="MCC8362463.1"/>
    <property type="molecule type" value="Genomic_DNA"/>
</dbReference>